<evidence type="ECO:0000313" key="3">
    <source>
        <dbReference type="RefSeq" id="XP_022313339.1"/>
    </source>
</evidence>
<reference evidence="3" key="1">
    <citation type="submission" date="2025-08" db="UniProtKB">
        <authorList>
            <consortium name="RefSeq"/>
        </authorList>
    </citation>
    <scope>IDENTIFICATION</scope>
    <source>
        <tissue evidence="3">Whole sample</tissue>
    </source>
</reference>
<keyword evidence="1" id="KW-0732">Signal</keyword>
<accession>A0A8B8CDU5</accession>
<dbReference type="Proteomes" id="UP000694844">
    <property type="component" value="Chromosome 2"/>
</dbReference>
<name>A0A8B8CDU5_CRAVI</name>
<dbReference type="GeneID" id="111118261"/>
<feature type="signal peptide" evidence="1">
    <location>
        <begin position="1"/>
        <end position="24"/>
    </location>
</feature>
<gene>
    <name evidence="3" type="primary">LOC111118261</name>
</gene>
<keyword evidence="2" id="KW-1185">Reference proteome</keyword>
<dbReference type="KEGG" id="cvn:111118261"/>
<dbReference type="OrthoDB" id="6194259at2759"/>
<feature type="chain" id="PRO_5034511803" evidence="1">
    <location>
        <begin position="25"/>
        <end position="142"/>
    </location>
</feature>
<protein>
    <submittedName>
        <fullName evidence="3">Uncharacterized protein LOC111118261</fullName>
    </submittedName>
</protein>
<proteinExistence type="predicted"/>
<dbReference type="Gene3D" id="2.10.25.10">
    <property type="entry name" value="Laminin"/>
    <property type="match status" value="1"/>
</dbReference>
<evidence type="ECO:0000313" key="2">
    <source>
        <dbReference type="Proteomes" id="UP000694844"/>
    </source>
</evidence>
<dbReference type="AlphaFoldDB" id="A0A8B8CDU5"/>
<sequence>MAKMIHPLCLSLVLLVTQTDLSNGSFCTKTGSYYAAQHYCVAYHKFLLWNTGCYYYAYRRVIFYEKWRECCPGYKGKDCTTPICLEPCSPGHVCSSPDMCTVDPLAPSVFNIKSTDLTVPVLIVLMSVCHKTILAQKILKSV</sequence>
<dbReference type="RefSeq" id="XP_022313339.1">
    <property type="nucleotide sequence ID" value="XM_022457631.1"/>
</dbReference>
<evidence type="ECO:0000256" key="1">
    <source>
        <dbReference type="SAM" id="SignalP"/>
    </source>
</evidence>
<organism evidence="2 3">
    <name type="scientific">Crassostrea virginica</name>
    <name type="common">Eastern oyster</name>
    <dbReference type="NCBI Taxonomy" id="6565"/>
    <lineage>
        <taxon>Eukaryota</taxon>
        <taxon>Metazoa</taxon>
        <taxon>Spiralia</taxon>
        <taxon>Lophotrochozoa</taxon>
        <taxon>Mollusca</taxon>
        <taxon>Bivalvia</taxon>
        <taxon>Autobranchia</taxon>
        <taxon>Pteriomorphia</taxon>
        <taxon>Ostreida</taxon>
        <taxon>Ostreoidea</taxon>
        <taxon>Ostreidae</taxon>
        <taxon>Crassostrea</taxon>
    </lineage>
</organism>